<dbReference type="SUPFAM" id="SSF52540">
    <property type="entry name" value="P-loop containing nucleoside triphosphate hydrolases"/>
    <property type="match status" value="1"/>
</dbReference>
<feature type="non-terminal residue" evidence="5">
    <location>
        <position position="218"/>
    </location>
</feature>
<dbReference type="GO" id="GO:0005886">
    <property type="term" value="C:plasma membrane"/>
    <property type="evidence" value="ECO:0007669"/>
    <property type="project" value="TreeGrafter"/>
</dbReference>
<evidence type="ECO:0000313" key="5">
    <source>
        <dbReference type="EMBL" id="NXE58002.1"/>
    </source>
</evidence>
<name>A0A7K8NXD5_CASCA</name>
<dbReference type="InterPro" id="IPR001806">
    <property type="entry name" value="Small_GTPase"/>
</dbReference>
<dbReference type="EMBL" id="VWPT01000670">
    <property type="protein sequence ID" value="NXE58002.1"/>
    <property type="molecule type" value="Genomic_DNA"/>
</dbReference>
<comment type="similarity">
    <text evidence="1">Belongs to the small GTPase superfamily. RGK family.</text>
</comment>
<dbReference type="PROSITE" id="PS51421">
    <property type="entry name" value="RAS"/>
    <property type="match status" value="1"/>
</dbReference>
<protein>
    <submittedName>
        <fullName evidence="5">REM1 protein</fullName>
    </submittedName>
</protein>
<dbReference type="InterPro" id="IPR027417">
    <property type="entry name" value="P-loop_NTPase"/>
</dbReference>
<dbReference type="GO" id="GO:0005525">
    <property type="term" value="F:GTP binding"/>
    <property type="evidence" value="ECO:0007669"/>
    <property type="project" value="InterPro"/>
</dbReference>
<comment type="caution">
    <text evidence="5">The sequence shown here is derived from an EMBL/GenBank/DDBJ whole genome shotgun (WGS) entry which is preliminary data.</text>
</comment>
<dbReference type="PANTHER" id="PTHR45775">
    <property type="entry name" value="RAD, GEM/KIR FAMILY MEMBER 2, ISOFORM C"/>
    <property type="match status" value="1"/>
</dbReference>
<dbReference type="PRINTS" id="PR00449">
    <property type="entry name" value="RASTRNSFRMNG"/>
</dbReference>
<feature type="non-terminal residue" evidence="5">
    <location>
        <position position="1"/>
    </location>
</feature>
<dbReference type="Pfam" id="PF00071">
    <property type="entry name" value="Ras"/>
    <property type="match status" value="1"/>
</dbReference>
<dbReference type="SMART" id="SM00175">
    <property type="entry name" value="RAB"/>
    <property type="match status" value="1"/>
</dbReference>
<dbReference type="Gene3D" id="3.40.50.300">
    <property type="entry name" value="P-loop containing nucleotide triphosphate hydrolases"/>
    <property type="match status" value="1"/>
</dbReference>
<accession>A0A7K8NXD5</accession>
<dbReference type="PANTHER" id="PTHR45775:SF2">
    <property type="entry name" value="GTP-BINDING PROTEIN REM 1"/>
    <property type="match status" value="1"/>
</dbReference>
<dbReference type="Proteomes" id="UP000524187">
    <property type="component" value="Unassembled WGS sequence"/>
</dbReference>
<proteinExistence type="inferred from homology"/>
<dbReference type="PROSITE" id="PS51419">
    <property type="entry name" value="RAB"/>
    <property type="match status" value="1"/>
</dbReference>
<dbReference type="InterPro" id="IPR051641">
    <property type="entry name" value="RGK_GTP-binding_reg"/>
</dbReference>
<evidence type="ECO:0000256" key="4">
    <source>
        <dbReference type="SAM" id="MobiDB-lite"/>
    </source>
</evidence>
<evidence type="ECO:0000256" key="3">
    <source>
        <dbReference type="ARBA" id="ARBA00022741"/>
    </source>
</evidence>
<reference evidence="5 6" key="1">
    <citation type="submission" date="2019-09" db="EMBL/GenBank/DDBJ databases">
        <title>Bird 10,000 Genomes (B10K) Project - Family phase.</title>
        <authorList>
            <person name="Zhang G."/>
        </authorList>
    </citation>
    <scope>NUCLEOTIDE SEQUENCE [LARGE SCALE GENOMIC DNA]</scope>
    <source>
        <strain evidence="5">B10K-LSUMZ-50683</strain>
        <tissue evidence="5">Muscle</tissue>
    </source>
</reference>
<feature type="compositionally biased region" description="Low complexity" evidence="4">
    <location>
        <begin position="1"/>
        <end position="19"/>
    </location>
</feature>
<gene>
    <name evidence="5" type="primary">Rem1</name>
    <name evidence="5" type="ORF">CASCAS_R07295</name>
</gene>
<dbReference type="GO" id="GO:0005246">
    <property type="term" value="F:calcium channel regulator activity"/>
    <property type="evidence" value="ECO:0007669"/>
    <property type="project" value="TreeGrafter"/>
</dbReference>
<sequence length="218" mass="23726">RAAGCRGSWSSDSSGSAGAREPLYRAVLLGDPGVGKTSLVRLFAGVQERHPPEQRGEDAYERTLRVDGEETTLLVMDPWEPERRGEESRPGGRCLQAGNAYVVVYSVTDRGSFESASELRVQLRRGRRAQDVPIVLVGNKSDLARCREVSRNVAELFEGVVRQIRLRRGGGGRPAAAPPRKGSLAARARRLLDTLVAGNGRKAALRVRSKSCHDLSVL</sequence>
<feature type="region of interest" description="Disordered" evidence="4">
    <location>
        <begin position="1"/>
        <end position="20"/>
    </location>
</feature>
<dbReference type="AlphaFoldDB" id="A0A7K8NXD5"/>
<evidence type="ECO:0000256" key="2">
    <source>
        <dbReference type="ARBA" id="ARBA00022553"/>
    </source>
</evidence>
<organism evidence="5 6">
    <name type="scientific">Casuarius casuarius</name>
    <name type="common">Southern cassowary</name>
    <name type="synonym">Struthio casuarius</name>
    <dbReference type="NCBI Taxonomy" id="8787"/>
    <lineage>
        <taxon>Eukaryota</taxon>
        <taxon>Metazoa</taxon>
        <taxon>Chordata</taxon>
        <taxon>Craniata</taxon>
        <taxon>Vertebrata</taxon>
        <taxon>Euteleostomi</taxon>
        <taxon>Archelosauria</taxon>
        <taxon>Archosauria</taxon>
        <taxon>Dinosauria</taxon>
        <taxon>Saurischia</taxon>
        <taxon>Theropoda</taxon>
        <taxon>Coelurosauria</taxon>
        <taxon>Aves</taxon>
        <taxon>Palaeognathae</taxon>
        <taxon>Casuariiformes</taxon>
        <taxon>Casuariidae</taxon>
        <taxon>Casuarius</taxon>
    </lineage>
</organism>
<keyword evidence="6" id="KW-1185">Reference proteome</keyword>
<dbReference type="SMART" id="SM00173">
    <property type="entry name" value="RAS"/>
    <property type="match status" value="1"/>
</dbReference>
<keyword evidence="2" id="KW-0597">Phosphoprotein</keyword>
<evidence type="ECO:0000313" key="6">
    <source>
        <dbReference type="Proteomes" id="UP000524187"/>
    </source>
</evidence>
<keyword evidence="3" id="KW-0547">Nucleotide-binding</keyword>
<evidence type="ECO:0000256" key="1">
    <source>
        <dbReference type="ARBA" id="ARBA00008846"/>
    </source>
</evidence>
<dbReference type="GO" id="GO:0003924">
    <property type="term" value="F:GTPase activity"/>
    <property type="evidence" value="ECO:0007669"/>
    <property type="project" value="InterPro"/>
</dbReference>